<gene>
    <name evidence="2" type="ORF">ACFQGB_03130</name>
</gene>
<dbReference type="EMBL" id="JBHSXN010000001">
    <property type="protein sequence ID" value="MFC6951846.1"/>
    <property type="molecule type" value="Genomic_DNA"/>
</dbReference>
<dbReference type="InterPro" id="IPR005770">
    <property type="entry name" value="PhnD"/>
</dbReference>
<dbReference type="Pfam" id="PF12974">
    <property type="entry name" value="Phosphonate-bd"/>
    <property type="match status" value="1"/>
</dbReference>
<reference evidence="2 3" key="1">
    <citation type="journal article" date="2019" name="Int. J. Syst. Evol. Microbiol.">
        <title>The Global Catalogue of Microorganisms (GCM) 10K type strain sequencing project: providing services to taxonomists for standard genome sequencing and annotation.</title>
        <authorList>
            <consortium name="The Broad Institute Genomics Platform"/>
            <consortium name="The Broad Institute Genome Sequencing Center for Infectious Disease"/>
            <person name="Wu L."/>
            <person name="Ma J."/>
        </authorList>
    </citation>
    <scope>NUCLEOTIDE SEQUENCE [LARGE SCALE GENOMIC DNA]</scope>
    <source>
        <strain evidence="2 3">GX26</strain>
    </source>
</reference>
<keyword evidence="3" id="KW-1185">Reference proteome</keyword>
<keyword evidence="1" id="KW-0732">Signal</keyword>
<dbReference type="PANTHER" id="PTHR35841">
    <property type="entry name" value="PHOSPHONATES-BINDING PERIPLASMIC PROTEIN"/>
    <property type="match status" value="1"/>
</dbReference>
<dbReference type="AlphaFoldDB" id="A0ABD5V9X8"/>
<comment type="caution">
    <text evidence="2">The sequence shown here is derived from an EMBL/GenBank/DDBJ whole genome shotgun (WGS) entry which is preliminary data.</text>
</comment>
<dbReference type="Gene3D" id="3.40.190.10">
    <property type="entry name" value="Periplasmic binding protein-like II"/>
    <property type="match status" value="2"/>
</dbReference>
<accession>A0ABD5V9X8</accession>
<proteinExistence type="predicted"/>
<organism evidence="2 3">
    <name type="scientific">Halorubellus litoreus</name>
    <dbReference type="NCBI Taxonomy" id="755308"/>
    <lineage>
        <taxon>Archaea</taxon>
        <taxon>Methanobacteriati</taxon>
        <taxon>Methanobacteriota</taxon>
        <taxon>Stenosarchaea group</taxon>
        <taxon>Halobacteria</taxon>
        <taxon>Halobacteriales</taxon>
        <taxon>Halorubellaceae</taxon>
        <taxon>Halorubellus</taxon>
    </lineage>
</organism>
<evidence type="ECO:0000313" key="3">
    <source>
        <dbReference type="Proteomes" id="UP001596395"/>
    </source>
</evidence>
<sequence>MASRRDFLKATGTAGALGLTSMAGCIGSFGSQPYNDGTVQFMMSPTEPQNYMMKQYGPVKEHLNSELGDKADVELQYASNYSAVLQGLGSGSADIAETGPFAAALGVKADKANIALQRKAYGSWKYTSVIVVREDSDIESVSDLKGKTIAFADMTSASGSLYPLWMLKEEGLKVGEAPSSDNGADFTGTWSGHAEAFKTLQDGQADAAAVGKFITQGDDGYVDGVRPIADYMKDYNENGIPRAPMVTSPELSEENKNALVNALKDAPDSMYLGANGMPNSETPEDKTEDDLWFSGVRPASLETYQPVIDVANSLGLSTDLLDSA</sequence>
<dbReference type="NCBIfam" id="TIGR01098">
    <property type="entry name" value="3A0109s03R"/>
    <property type="match status" value="1"/>
</dbReference>
<dbReference type="InterPro" id="IPR019546">
    <property type="entry name" value="TAT_signal_bac_arc"/>
</dbReference>
<evidence type="ECO:0000313" key="2">
    <source>
        <dbReference type="EMBL" id="MFC6951846.1"/>
    </source>
</evidence>
<protein>
    <submittedName>
        <fullName evidence="2">Substrate-binding domain-containing protein</fullName>
    </submittedName>
</protein>
<dbReference type="RefSeq" id="WP_336348854.1">
    <property type="nucleotide sequence ID" value="NZ_JAZAQL010000001.1"/>
</dbReference>
<evidence type="ECO:0000256" key="1">
    <source>
        <dbReference type="ARBA" id="ARBA00022729"/>
    </source>
</evidence>
<dbReference type="NCBIfam" id="TIGR01409">
    <property type="entry name" value="TAT_signal_seq"/>
    <property type="match status" value="1"/>
</dbReference>
<dbReference type="SUPFAM" id="SSF53850">
    <property type="entry name" value="Periplasmic binding protein-like II"/>
    <property type="match status" value="1"/>
</dbReference>
<dbReference type="InterPro" id="IPR006311">
    <property type="entry name" value="TAT_signal"/>
</dbReference>
<name>A0ABD5V9X8_9EURY</name>
<dbReference type="Proteomes" id="UP001596395">
    <property type="component" value="Unassembled WGS sequence"/>
</dbReference>
<dbReference type="PANTHER" id="PTHR35841:SF1">
    <property type="entry name" value="PHOSPHONATES-BINDING PERIPLASMIC PROTEIN"/>
    <property type="match status" value="1"/>
</dbReference>
<dbReference type="PROSITE" id="PS51257">
    <property type="entry name" value="PROKAR_LIPOPROTEIN"/>
    <property type="match status" value="1"/>
</dbReference>
<dbReference type="PROSITE" id="PS51318">
    <property type="entry name" value="TAT"/>
    <property type="match status" value="1"/>
</dbReference>